<sequence length="231" mass="24354">MAVKAAGSVRSGPHLRLLAWTSLRAPYYASKIATNLDYNFRLQGSLSARLSSCQARSTNLVAQLKNSMWYNKIKRKESRRIFVGTATLAALHSLSSGPPPFLAWVPASAPPDHHRPESPGSLSSPGKPISSALPVGFAMGMASCPAHLSTAVGADPLPLPRLALAWHDPLASASPCIGLLLRRQIPTPTYQGLRLAVVKVVEVVASGVPVTTATQLGHVDCLDAAQQMPGG</sequence>
<name>B8BD91_ORYSI</name>
<evidence type="ECO:0000256" key="1">
    <source>
        <dbReference type="SAM" id="MobiDB-lite"/>
    </source>
</evidence>
<gene>
    <name evidence="2" type="ORF">OsI_30459</name>
</gene>
<reference evidence="2 3" key="1">
    <citation type="journal article" date="2005" name="PLoS Biol.">
        <title>The genomes of Oryza sativa: a history of duplications.</title>
        <authorList>
            <person name="Yu J."/>
            <person name="Wang J."/>
            <person name="Lin W."/>
            <person name="Li S."/>
            <person name="Li H."/>
            <person name="Zhou J."/>
            <person name="Ni P."/>
            <person name="Dong W."/>
            <person name="Hu S."/>
            <person name="Zeng C."/>
            <person name="Zhang J."/>
            <person name="Zhang Y."/>
            <person name="Li R."/>
            <person name="Xu Z."/>
            <person name="Li S."/>
            <person name="Li X."/>
            <person name="Zheng H."/>
            <person name="Cong L."/>
            <person name="Lin L."/>
            <person name="Yin J."/>
            <person name="Geng J."/>
            <person name="Li G."/>
            <person name="Shi J."/>
            <person name="Liu J."/>
            <person name="Lv H."/>
            <person name="Li J."/>
            <person name="Wang J."/>
            <person name="Deng Y."/>
            <person name="Ran L."/>
            <person name="Shi X."/>
            <person name="Wang X."/>
            <person name="Wu Q."/>
            <person name="Li C."/>
            <person name="Ren X."/>
            <person name="Wang J."/>
            <person name="Wang X."/>
            <person name="Li D."/>
            <person name="Liu D."/>
            <person name="Zhang X."/>
            <person name="Ji Z."/>
            <person name="Zhao W."/>
            <person name="Sun Y."/>
            <person name="Zhang Z."/>
            <person name="Bao J."/>
            <person name="Han Y."/>
            <person name="Dong L."/>
            <person name="Ji J."/>
            <person name="Chen P."/>
            <person name="Wu S."/>
            <person name="Liu J."/>
            <person name="Xiao Y."/>
            <person name="Bu D."/>
            <person name="Tan J."/>
            <person name="Yang L."/>
            <person name="Ye C."/>
            <person name="Zhang J."/>
            <person name="Xu J."/>
            <person name="Zhou Y."/>
            <person name="Yu Y."/>
            <person name="Zhang B."/>
            <person name="Zhuang S."/>
            <person name="Wei H."/>
            <person name="Liu B."/>
            <person name="Lei M."/>
            <person name="Yu H."/>
            <person name="Li Y."/>
            <person name="Xu H."/>
            <person name="Wei S."/>
            <person name="He X."/>
            <person name="Fang L."/>
            <person name="Zhang Z."/>
            <person name="Zhang Y."/>
            <person name="Huang X."/>
            <person name="Su Z."/>
            <person name="Tong W."/>
            <person name="Li J."/>
            <person name="Tong Z."/>
            <person name="Li S."/>
            <person name="Ye J."/>
            <person name="Wang L."/>
            <person name="Fang L."/>
            <person name="Lei T."/>
            <person name="Chen C."/>
            <person name="Chen H."/>
            <person name="Xu Z."/>
            <person name="Li H."/>
            <person name="Huang H."/>
            <person name="Zhang F."/>
            <person name="Xu H."/>
            <person name="Li N."/>
            <person name="Zhao C."/>
            <person name="Li S."/>
            <person name="Dong L."/>
            <person name="Huang Y."/>
            <person name="Li L."/>
            <person name="Xi Y."/>
            <person name="Qi Q."/>
            <person name="Li W."/>
            <person name="Zhang B."/>
            <person name="Hu W."/>
            <person name="Zhang Y."/>
            <person name="Tian X."/>
            <person name="Jiao Y."/>
            <person name="Liang X."/>
            <person name="Jin J."/>
            <person name="Gao L."/>
            <person name="Zheng W."/>
            <person name="Hao B."/>
            <person name="Liu S."/>
            <person name="Wang W."/>
            <person name="Yuan L."/>
            <person name="Cao M."/>
            <person name="McDermott J."/>
            <person name="Samudrala R."/>
            <person name="Wang J."/>
            <person name="Wong G.K."/>
            <person name="Yang H."/>
        </authorList>
    </citation>
    <scope>NUCLEOTIDE SEQUENCE [LARGE SCALE GENOMIC DNA]</scope>
    <source>
        <strain evidence="3">cv. 93-11</strain>
    </source>
</reference>
<dbReference type="Proteomes" id="UP000007015">
    <property type="component" value="Chromosome 9"/>
</dbReference>
<dbReference type="AlphaFoldDB" id="B8BD91"/>
<keyword evidence="3" id="KW-1185">Reference proteome</keyword>
<proteinExistence type="predicted"/>
<protein>
    <submittedName>
        <fullName evidence="2">Uncharacterized protein</fullName>
    </submittedName>
</protein>
<evidence type="ECO:0000313" key="3">
    <source>
        <dbReference type="Proteomes" id="UP000007015"/>
    </source>
</evidence>
<dbReference type="EMBL" id="CM000134">
    <property type="protein sequence ID" value="EEC84123.1"/>
    <property type="molecule type" value="Genomic_DNA"/>
</dbReference>
<organism evidence="2 3">
    <name type="scientific">Oryza sativa subsp. indica</name>
    <name type="common">Rice</name>
    <dbReference type="NCBI Taxonomy" id="39946"/>
    <lineage>
        <taxon>Eukaryota</taxon>
        <taxon>Viridiplantae</taxon>
        <taxon>Streptophyta</taxon>
        <taxon>Embryophyta</taxon>
        <taxon>Tracheophyta</taxon>
        <taxon>Spermatophyta</taxon>
        <taxon>Magnoliopsida</taxon>
        <taxon>Liliopsida</taxon>
        <taxon>Poales</taxon>
        <taxon>Poaceae</taxon>
        <taxon>BOP clade</taxon>
        <taxon>Oryzoideae</taxon>
        <taxon>Oryzeae</taxon>
        <taxon>Oryzinae</taxon>
        <taxon>Oryza</taxon>
        <taxon>Oryza sativa</taxon>
    </lineage>
</organism>
<accession>B8BD91</accession>
<dbReference type="Gramene" id="BGIOSGA030318-TA">
    <property type="protein sequence ID" value="BGIOSGA030318-PA"/>
    <property type="gene ID" value="BGIOSGA030318"/>
</dbReference>
<dbReference type="HOGENOM" id="CLU_1201523_0_0_1"/>
<evidence type="ECO:0000313" key="2">
    <source>
        <dbReference type="EMBL" id="EEC84123.1"/>
    </source>
</evidence>
<feature type="region of interest" description="Disordered" evidence="1">
    <location>
        <begin position="105"/>
        <end position="127"/>
    </location>
</feature>